<keyword evidence="2" id="KW-1185">Reference proteome</keyword>
<dbReference type="AlphaFoldDB" id="A0A5B9D5R5"/>
<reference evidence="1 2" key="1">
    <citation type="journal article" date="2020" name="Nature">
        <title>Isolation of an archaeon at the prokaryote-eukaryote interface.</title>
        <authorList>
            <person name="Imachi H."/>
            <person name="Nobu M.K."/>
            <person name="Nakahara N."/>
            <person name="Morono Y."/>
            <person name="Ogawara M."/>
            <person name="Takaki Y."/>
            <person name="Takano Y."/>
            <person name="Uematsu K."/>
            <person name="Ikuta T."/>
            <person name="Ito M."/>
            <person name="Matsui Y."/>
            <person name="Miyazaki M."/>
            <person name="Murata K."/>
            <person name="Saito Y."/>
            <person name="Sakai S."/>
            <person name="Song C."/>
            <person name="Tasumi E."/>
            <person name="Yamanaka Y."/>
            <person name="Yamaguchi T."/>
            <person name="Kamagata Y."/>
            <person name="Tamaki H."/>
            <person name="Takai K."/>
        </authorList>
    </citation>
    <scope>NUCLEOTIDE SEQUENCE [LARGE SCALE GENOMIC DNA]</scope>
    <source>
        <strain evidence="1 2">MK-D1</strain>
    </source>
</reference>
<dbReference type="Proteomes" id="UP000321408">
    <property type="component" value="Chromosome"/>
</dbReference>
<dbReference type="KEGG" id="psyt:DSAG12_00178"/>
<evidence type="ECO:0000313" key="1">
    <source>
        <dbReference type="EMBL" id="QEE14365.2"/>
    </source>
</evidence>
<name>A0A5B9D5R5_9ARCH</name>
<gene>
    <name evidence="1" type="ORF">DSAG12_00178</name>
</gene>
<protein>
    <submittedName>
        <fullName evidence="1">Uncharacterized protein</fullName>
    </submittedName>
</protein>
<organism evidence="1 2">
    <name type="scientific">Promethearchaeum syntrophicum</name>
    <dbReference type="NCBI Taxonomy" id="2594042"/>
    <lineage>
        <taxon>Archaea</taxon>
        <taxon>Promethearchaeati</taxon>
        <taxon>Promethearchaeota</taxon>
        <taxon>Promethearchaeia</taxon>
        <taxon>Promethearchaeales</taxon>
        <taxon>Promethearchaeaceae</taxon>
        <taxon>Promethearchaeum</taxon>
    </lineage>
</organism>
<sequence length="449" mass="50909">MKNKNLSFSIAIILLTSLIFSMVVSVRADYSYNYSSTYFNYDVVEGDIFEYNTNFFFNFSASNTFYDEMDLWITNMSTTENNTLEDFSSEMYINDLKDFLELDYKLQIQITEMYQGIYSEINSDGTSETYNRDIINASLQADLNEGNGWESPVVVEIDKLEDSKTFMANYLNETQYEEYETIVNMTINNTQDPANQPNWANMEVSSLNSSVRSYYENGTLIETELRELDNGTIEPVRPFSDFGVPGVGVPLLFPTEMNFNDFYNYSKEMFKFDLLYKLENNETIAPLNSTDTLQSLMTDQGITNLYVDQKSVGIVWNIENLTTNFISFFVLDDSTSNNTMGIADSVGSLSIAVEYDDVWALNTFAVYAHIGLTANTTGLEGAPDLDMEEISLDFTYIIAREGVKPPTEEDILEGKIGENSPFEIPGFPALFIGLFGLISVSALIIKHRK</sequence>
<reference evidence="1 2" key="2">
    <citation type="journal article" date="2024" name="Int. J. Syst. Evol. Microbiol.">
        <title>Promethearchaeum syntrophicum gen. nov., sp. nov., an anaerobic, obligately syntrophic archaeon, the first isolate of the lineage 'Asgard' archaea, and proposal of the new archaeal phylum Promethearchaeota phyl. nov. and kingdom Promethearchaeati regn. nov.</title>
        <authorList>
            <person name="Imachi H."/>
            <person name="Nobu M.K."/>
            <person name="Kato S."/>
            <person name="Takaki Y."/>
            <person name="Miyazaki M."/>
            <person name="Miyata M."/>
            <person name="Ogawara M."/>
            <person name="Saito Y."/>
            <person name="Sakai S."/>
            <person name="Tahara Y.O."/>
            <person name="Takano Y."/>
            <person name="Tasumi E."/>
            <person name="Uematsu K."/>
            <person name="Yoshimura T."/>
            <person name="Itoh T."/>
            <person name="Ohkuma M."/>
            <person name="Takai K."/>
        </authorList>
    </citation>
    <scope>NUCLEOTIDE SEQUENCE [LARGE SCALE GENOMIC DNA]</scope>
    <source>
        <strain evidence="1 2">MK-D1</strain>
    </source>
</reference>
<accession>A0A5B9D5R5</accession>
<proteinExistence type="predicted"/>
<dbReference type="EMBL" id="CP042905">
    <property type="protein sequence ID" value="QEE14365.2"/>
    <property type="molecule type" value="Genomic_DNA"/>
</dbReference>
<evidence type="ECO:0000313" key="2">
    <source>
        <dbReference type="Proteomes" id="UP000321408"/>
    </source>
</evidence>